<feature type="transmembrane region" description="Helical" evidence="2">
    <location>
        <begin position="161"/>
        <end position="179"/>
    </location>
</feature>
<feature type="domain" description="EamA" evidence="3">
    <location>
        <begin position="162"/>
        <end position="295"/>
    </location>
</feature>
<dbReference type="SUPFAM" id="SSF103481">
    <property type="entry name" value="Multidrug resistance efflux transporter EmrE"/>
    <property type="match status" value="2"/>
</dbReference>
<dbReference type="OrthoDB" id="214554at2157"/>
<feature type="region of interest" description="Disordered" evidence="1">
    <location>
        <begin position="298"/>
        <end position="317"/>
    </location>
</feature>
<sequence length="317" mass="32851">MSSLSTRLDHPTAPLVGLAVAVLAVSTSAILVTWSEAPSLVKAFYRVLFTTLLLAPFAFSRHAGDFARIRRRDVLVAVASGVALALHFATWFESLNWTTVAASVTLVQAQPLFVAVGAWALLDERVTGRTVVGILVAVAGMVVMSVGDLLSGVAVAAPRPLYGNALAVVGAVTAAGYVLAGRSLRQRIALLPYVTVVYSVCALVLLVLTVAEGHALLGYPLREWLLFLGMAVGPGLFGHTVINWALAHLESSVVSVSLLGEPVGSTLLALVLLGQVPTLATVVGGAVVLGGIYVTAGSRNEPSPPERSPSTEVSGES</sequence>
<evidence type="ECO:0000313" key="5">
    <source>
        <dbReference type="Proteomes" id="UP000199451"/>
    </source>
</evidence>
<keyword evidence="2" id="KW-0812">Transmembrane</keyword>
<gene>
    <name evidence="4" type="ORF">SAMN04487949_2789</name>
</gene>
<feature type="domain" description="EamA" evidence="3">
    <location>
        <begin position="18"/>
        <end position="145"/>
    </location>
</feature>
<keyword evidence="2" id="KW-0472">Membrane</keyword>
<feature type="transmembrane region" description="Helical" evidence="2">
    <location>
        <begin position="12"/>
        <end position="31"/>
    </location>
</feature>
<feature type="transmembrane region" description="Helical" evidence="2">
    <location>
        <begin position="134"/>
        <end position="155"/>
    </location>
</feature>
<evidence type="ECO:0000256" key="2">
    <source>
        <dbReference type="SAM" id="Phobius"/>
    </source>
</evidence>
<evidence type="ECO:0000313" key="4">
    <source>
        <dbReference type="EMBL" id="SDM84816.1"/>
    </source>
</evidence>
<name>A0A1G9WKY8_9EURY</name>
<protein>
    <submittedName>
        <fullName evidence="4">Permease of the drug/metabolite transporter (DMT) superfamily</fullName>
    </submittedName>
</protein>
<feature type="transmembrane region" description="Helical" evidence="2">
    <location>
        <begin position="98"/>
        <end position="122"/>
    </location>
</feature>
<organism evidence="4 5">
    <name type="scientific">Halogranum gelatinilyticum</name>
    <dbReference type="NCBI Taxonomy" id="660521"/>
    <lineage>
        <taxon>Archaea</taxon>
        <taxon>Methanobacteriati</taxon>
        <taxon>Methanobacteriota</taxon>
        <taxon>Stenosarchaea group</taxon>
        <taxon>Halobacteria</taxon>
        <taxon>Halobacteriales</taxon>
        <taxon>Haloferacaceae</taxon>
    </lineage>
</organism>
<dbReference type="RefSeq" id="WP_089698351.1">
    <property type="nucleotide sequence ID" value="NZ_FNHL01000003.1"/>
</dbReference>
<accession>A0A1G9WKY8</accession>
<evidence type="ECO:0000259" key="3">
    <source>
        <dbReference type="Pfam" id="PF00892"/>
    </source>
</evidence>
<dbReference type="Pfam" id="PF00892">
    <property type="entry name" value="EamA"/>
    <property type="match status" value="2"/>
</dbReference>
<feature type="transmembrane region" description="Helical" evidence="2">
    <location>
        <begin position="191"/>
        <end position="212"/>
    </location>
</feature>
<feature type="transmembrane region" description="Helical" evidence="2">
    <location>
        <begin position="224"/>
        <end position="246"/>
    </location>
</feature>
<keyword evidence="5" id="KW-1185">Reference proteome</keyword>
<feature type="transmembrane region" description="Helical" evidence="2">
    <location>
        <begin position="267"/>
        <end position="294"/>
    </location>
</feature>
<evidence type="ECO:0000256" key="1">
    <source>
        <dbReference type="SAM" id="MobiDB-lite"/>
    </source>
</evidence>
<dbReference type="Proteomes" id="UP000199451">
    <property type="component" value="Unassembled WGS sequence"/>
</dbReference>
<dbReference type="PANTHER" id="PTHR22911">
    <property type="entry name" value="ACYL-MALONYL CONDENSING ENZYME-RELATED"/>
    <property type="match status" value="1"/>
</dbReference>
<dbReference type="AlphaFoldDB" id="A0A1G9WKY8"/>
<dbReference type="InterPro" id="IPR000620">
    <property type="entry name" value="EamA_dom"/>
</dbReference>
<dbReference type="EMBL" id="FNHL01000003">
    <property type="protein sequence ID" value="SDM84816.1"/>
    <property type="molecule type" value="Genomic_DNA"/>
</dbReference>
<proteinExistence type="predicted"/>
<dbReference type="InterPro" id="IPR037185">
    <property type="entry name" value="EmrE-like"/>
</dbReference>
<feature type="transmembrane region" description="Helical" evidence="2">
    <location>
        <begin position="43"/>
        <end position="62"/>
    </location>
</feature>
<feature type="transmembrane region" description="Helical" evidence="2">
    <location>
        <begin position="74"/>
        <end position="92"/>
    </location>
</feature>
<dbReference type="PANTHER" id="PTHR22911:SF76">
    <property type="entry name" value="EAMA DOMAIN-CONTAINING PROTEIN"/>
    <property type="match status" value="1"/>
</dbReference>
<keyword evidence="2" id="KW-1133">Transmembrane helix</keyword>
<dbReference type="GO" id="GO:0016020">
    <property type="term" value="C:membrane"/>
    <property type="evidence" value="ECO:0007669"/>
    <property type="project" value="InterPro"/>
</dbReference>
<reference evidence="5" key="1">
    <citation type="submission" date="2016-10" db="EMBL/GenBank/DDBJ databases">
        <authorList>
            <person name="Varghese N."/>
            <person name="Submissions S."/>
        </authorList>
    </citation>
    <scope>NUCLEOTIDE SEQUENCE [LARGE SCALE GENOMIC DNA]</scope>
    <source>
        <strain evidence="5">CGMCC 1.10119</strain>
    </source>
</reference>